<reference evidence="2 3" key="1">
    <citation type="submission" date="2018-08" db="EMBL/GenBank/DDBJ databases">
        <title>Sequencing the genomes of 1000 actinobacteria strains.</title>
        <authorList>
            <person name="Klenk H.-P."/>
        </authorList>
    </citation>
    <scope>NUCLEOTIDE SEQUENCE [LARGE SCALE GENOMIC DNA]</scope>
    <source>
        <strain evidence="2 3">DSM 44099</strain>
    </source>
</reference>
<evidence type="ECO:0000256" key="1">
    <source>
        <dbReference type="SAM" id="MobiDB-lite"/>
    </source>
</evidence>
<name>A0A3D9ZYJ7_9ACTN</name>
<gene>
    <name evidence="2" type="ORF">DFJ67_8361</name>
</gene>
<feature type="region of interest" description="Disordered" evidence="1">
    <location>
        <begin position="80"/>
        <end position="103"/>
    </location>
</feature>
<sequence length="184" mass="19777">MTGVDKLEQDVRTLLAAGDDPGAALDALPLLRTIRDRIDATESALIESARLGGASWATIAGALGLATRQAAEQRYLRLTGDQSRDVRPTRQTRQRQRSVDTQHGPAIAHLRATARTLLRRIEADAAWPDRFPRATLAHDTLKLAADAPPGALFSLATSVIDDLGPAHLPEPIQKAADDLRTALS</sequence>
<protein>
    <submittedName>
        <fullName evidence="2">Uncharacterized protein</fullName>
    </submittedName>
</protein>
<dbReference type="EMBL" id="QUMQ01000001">
    <property type="protein sequence ID" value="REG02269.1"/>
    <property type="molecule type" value="Genomic_DNA"/>
</dbReference>
<accession>A0A3D9ZYJ7</accession>
<organism evidence="2 3">
    <name type="scientific">Asanoa ferruginea</name>
    <dbReference type="NCBI Taxonomy" id="53367"/>
    <lineage>
        <taxon>Bacteria</taxon>
        <taxon>Bacillati</taxon>
        <taxon>Actinomycetota</taxon>
        <taxon>Actinomycetes</taxon>
        <taxon>Micromonosporales</taxon>
        <taxon>Micromonosporaceae</taxon>
        <taxon>Asanoa</taxon>
    </lineage>
</organism>
<proteinExistence type="predicted"/>
<evidence type="ECO:0000313" key="2">
    <source>
        <dbReference type="EMBL" id="REG02269.1"/>
    </source>
</evidence>
<keyword evidence="3" id="KW-1185">Reference proteome</keyword>
<dbReference type="Proteomes" id="UP000256913">
    <property type="component" value="Unassembled WGS sequence"/>
</dbReference>
<dbReference type="AlphaFoldDB" id="A0A3D9ZYJ7"/>
<comment type="caution">
    <text evidence="2">The sequence shown here is derived from an EMBL/GenBank/DDBJ whole genome shotgun (WGS) entry which is preliminary data.</text>
</comment>
<evidence type="ECO:0000313" key="3">
    <source>
        <dbReference type="Proteomes" id="UP000256913"/>
    </source>
</evidence>